<evidence type="ECO:0000256" key="3">
    <source>
        <dbReference type="SAM" id="MobiDB-lite"/>
    </source>
</evidence>
<dbReference type="Gene3D" id="1.25.10.10">
    <property type="entry name" value="Leucine-rich Repeat Variant"/>
    <property type="match status" value="1"/>
</dbReference>
<evidence type="ECO:0000256" key="1">
    <source>
        <dbReference type="ARBA" id="ARBA00004123"/>
    </source>
</evidence>
<dbReference type="GO" id="GO:0072542">
    <property type="term" value="F:protein phosphatase activator activity"/>
    <property type="evidence" value="ECO:0007669"/>
    <property type="project" value="TreeGrafter"/>
</dbReference>
<dbReference type="AlphaFoldDB" id="A0AAV3NJ37"/>
<dbReference type="InterPro" id="IPR055236">
    <property type="entry name" value="EVH1_PP4R3"/>
</dbReference>
<protein>
    <submittedName>
        <fullName evidence="6">ATP synthase</fullName>
    </submittedName>
</protein>
<feature type="compositionally biased region" description="Basic and acidic residues" evidence="3">
    <location>
        <begin position="720"/>
        <end position="730"/>
    </location>
</feature>
<feature type="compositionally biased region" description="Polar residues" evidence="3">
    <location>
        <begin position="695"/>
        <end position="705"/>
    </location>
</feature>
<dbReference type="InterPro" id="IPR011989">
    <property type="entry name" value="ARM-like"/>
</dbReference>
<reference evidence="6 7" key="1">
    <citation type="submission" date="2024-01" db="EMBL/GenBank/DDBJ databases">
        <title>The complete chloroplast genome sequence of Lithospermum erythrorhizon: insights into the phylogenetic relationship among Boraginaceae species and the maternal lineages of purple gromwells.</title>
        <authorList>
            <person name="Okada T."/>
            <person name="Watanabe K."/>
        </authorList>
    </citation>
    <scope>NUCLEOTIDE SEQUENCE [LARGE SCALE GENOMIC DNA]</scope>
</reference>
<proteinExistence type="predicted"/>
<dbReference type="SUPFAM" id="SSF50729">
    <property type="entry name" value="PH domain-like"/>
    <property type="match status" value="1"/>
</dbReference>
<feature type="domain" description="PP4R3 EVH1-like" evidence="5">
    <location>
        <begin position="19"/>
        <end position="118"/>
    </location>
</feature>
<name>A0AAV3NJ37_LITER</name>
<dbReference type="EMBL" id="BAABME010000047">
    <property type="protein sequence ID" value="GAA0138958.1"/>
    <property type="molecule type" value="Genomic_DNA"/>
</dbReference>
<dbReference type="PANTHER" id="PTHR23318">
    <property type="entry name" value="ATP SYNTHASE GAMMA-RELATED"/>
    <property type="match status" value="1"/>
</dbReference>
<keyword evidence="2" id="KW-0539">Nucleus</keyword>
<evidence type="ECO:0000313" key="6">
    <source>
        <dbReference type="EMBL" id="GAA0138958.1"/>
    </source>
</evidence>
<feature type="compositionally biased region" description="Polar residues" evidence="3">
    <location>
        <begin position="791"/>
        <end position="800"/>
    </location>
</feature>
<dbReference type="InterPro" id="IPR051137">
    <property type="entry name" value="PP4R3-like"/>
</dbReference>
<feature type="compositionally biased region" description="Polar residues" evidence="3">
    <location>
        <begin position="775"/>
        <end position="784"/>
    </location>
</feature>
<feature type="compositionally biased region" description="Basic and acidic residues" evidence="3">
    <location>
        <begin position="801"/>
        <end position="813"/>
    </location>
</feature>
<dbReference type="GO" id="GO:0030289">
    <property type="term" value="C:protein phosphatase 4 complex"/>
    <property type="evidence" value="ECO:0007669"/>
    <property type="project" value="TreeGrafter"/>
</dbReference>
<evidence type="ECO:0000259" key="5">
    <source>
        <dbReference type="Pfam" id="PF22972"/>
    </source>
</evidence>
<sequence>MVSQERLPPTNSNTNASMQRVKVYRLNGEGKWDDQGTGHVTVDYLERSEELGLYVIDEDDNETLLLHRISSEDIYRKQEDTIISWRDPEFSTELALSFQETTGCSYIWDHICSVQRSMQFNSLSNDAYHNVNRELRELPPVDLSTLHLIHKTIVDSGISDQMRVAELILHDQVFLRKLMDLFSICEDLSNRDGLHMICKIVRGIILLNSPPIFERIFGDELIMDVIGCLEYDPDLSQSHHRDFLKEHVVFKEAIPIKDPLVLSKIHQTYRIGYLKDVVLSRVLDDATIANLNSIIHSNNAIVVSLLKDDSTFIQELFAKLKSSNTSTESKKNLVRFLQEFCALSKSLQMVQQLRLFRDLVSEGVFDILRDVLHSEDKKLVLTGTDILILFLNQDANLLRSYVARPEGASLFGLLVKGMLTDFENDMHCQFLEIIRSLLDSYTTGAQRDAIVEIFYEKHLGQLIDGIILSCPPIIIGHSVGKDASPSRSRNHGSLKPEILLNICDLLCFCVVHHPYRIKSNFLLNNVIGKVLNLTRRRENYLVAAAVRFVRTLISRNDEHLLNHLAKQNLLKPIVDVFIANGSRYNLLNSSVLELFEFIRKENLKILLKHLVETFWNELVEFENFPSIRSLKVKYEQSLESSELQNASAEIDTRKRVDERALEKEEEDYFNEDSDEEDSASAAANAIRTISRPVANGTTAGIHSSGRTGGLVDYDEDDEDFKPPPRKKSEVADEDEGIVESLGLKRKLSAKDEPKPKRLQKLPKRSKPNCSLVFSPLSSAQSNAASACKKNGSASHTTNSSEAKEHAEANDEQKAISSSDQTRTAEADSFDQESSPKTSPKSSSDDLSKADSRPLEDDHPLIPPKPSAEMAVNGS</sequence>
<gene>
    <name evidence="6" type="ORF">LIER_00602</name>
</gene>
<evidence type="ECO:0000256" key="2">
    <source>
        <dbReference type="ARBA" id="ARBA00023242"/>
    </source>
</evidence>
<comment type="subcellular location">
    <subcellularLocation>
        <location evidence="1">Nucleus</location>
    </subcellularLocation>
</comment>
<evidence type="ECO:0000259" key="4">
    <source>
        <dbReference type="Pfam" id="PF04802"/>
    </source>
</evidence>
<evidence type="ECO:0000313" key="7">
    <source>
        <dbReference type="Proteomes" id="UP001454036"/>
    </source>
</evidence>
<dbReference type="Pfam" id="PF04802">
    <property type="entry name" value="PP4R3"/>
    <property type="match status" value="1"/>
</dbReference>
<organism evidence="6 7">
    <name type="scientific">Lithospermum erythrorhizon</name>
    <name type="common">Purple gromwell</name>
    <name type="synonym">Lithospermum officinale var. erythrorhizon</name>
    <dbReference type="NCBI Taxonomy" id="34254"/>
    <lineage>
        <taxon>Eukaryota</taxon>
        <taxon>Viridiplantae</taxon>
        <taxon>Streptophyta</taxon>
        <taxon>Embryophyta</taxon>
        <taxon>Tracheophyta</taxon>
        <taxon>Spermatophyta</taxon>
        <taxon>Magnoliopsida</taxon>
        <taxon>eudicotyledons</taxon>
        <taxon>Gunneridae</taxon>
        <taxon>Pentapetalae</taxon>
        <taxon>asterids</taxon>
        <taxon>lamiids</taxon>
        <taxon>Boraginales</taxon>
        <taxon>Boraginaceae</taxon>
        <taxon>Boraginoideae</taxon>
        <taxon>Lithospermeae</taxon>
        <taxon>Lithospermum</taxon>
    </lineage>
</organism>
<feature type="region of interest" description="Disordered" evidence="3">
    <location>
        <begin position="695"/>
        <end position="874"/>
    </location>
</feature>
<keyword evidence="7" id="KW-1185">Reference proteome</keyword>
<dbReference type="SUPFAM" id="SSF48371">
    <property type="entry name" value="ARM repeat"/>
    <property type="match status" value="1"/>
</dbReference>
<comment type="caution">
    <text evidence="6">The sequence shown here is derived from an EMBL/GenBank/DDBJ whole genome shotgun (WGS) entry which is preliminary data.</text>
</comment>
<accession>A0AAV3NJ37</accession>
<feature type="compositionally biased region" description="Basic residues" evidence="3">
    <location>
        <begin position="756"/>
        <end position="766"/>
    </location>
</feature>
<dbReference type="InterPro" id="IPR016024">
    <property type="entry name" value="ARM-type_fold"/>
</dbReference>
<dbReference type="PANTHER" id="PTHR23318:SF0">
    <property type="entry name" value="SERINE_THREONINE-PROTEIN PHOSPHATASE 4 REGULATORY SUBUNIT 3"/>
    <property type="match status" value="1"/>
</dbReference>
<dbReference type="Gene3D" id="2.30.29.30">
    <property type="entry name" value="Pleckstrin-homology domain (PH domain)/Phosphotyrosine-binding domain (PTB)"/>
    <property type="match status" value="1"/>
</dbReference>
<feature type="compositionally biased region" description="Polar residues" evidence="3">
    <location>
        <begin position="814"/>
        <end position="823"/>
    </location>
</feature>
<dbReference type="Pfam" id="PF22972">
    <property type="entry name" value="EVH1_PP4R3"/>
    <property type="match status" value="1"/>
</dbReference>
<dbReference type="InterPro" id="IPR011993">
    <property type="entry name" value="PH-like_dom_sf"/>
</dbReference>
<dbReference type="GO" id="GO:0005654">
    <property type="term" value="C:nucleoplasm"/>
    <property type="evidence" value="ECO:0007669"/>
    <property type="project" value="TreeGrafter"/>
</dbReference>
<dbReference type="InterPro" id="IPR006887">
    <property type="entry name" value="P4R3-like_central_dom"/>
</dbReference>
<feature type="domain" description="Serine/threonine-protein phosphatase 4 regulatory subunit 3-like central" evidence="4">
    <location>
        <begin position="156"/>
        <end position="636"/>
    </location>
</feature>
<dbReference type="Proteomes" id="UP001454036">
    <property type="component" value="Unassembled WGS sequence"/>
</dbReference>
<feature type="compositionally biased region" description="Basic and acidic residues" evidence="3">
    <location>
        <begin position="842"/>
        <end position="859"/>
    </location>
</feature>